<protein>
    <submittedName>
        <fullName evidence="1">Uncharacterized protein</fullName>
    </submittedName>
</protein>
<reference evidence="1" key="2">
    <citation type="journal article" date="2015" name="Data Brief">
        <title>Shoot transcriptome of the giant reed, Arundo donax.</title>
        <authorList>
            <person name="Barrero R.A."/>
            <person name="Guerrero F.D."/>
            <person name="Moolhuijzen P."/>
            <person name="Goolsby J.A."/>
            <person name="Tidwell J."/>
            <person name="Bellgard S.E."/>
            <person name="Bellgard M.I."/>
        </authorList>
    </citation>
    <scope>NUCLEOTIDE SEQUENCE</scope>
    <source>
        <tissue evidence="1">Shoot tissue taken approximately 20 cm above the soil surface</tissue>
    </source>
</reference>
<organism evidence="1">
    <name type="scientific">Arundo donax</name>
    <name type="common">Giant reed</name>
    <name type="synonym">Donax arundinaceus</name>
    <dbReference type="NCBI Taxonomy" id="35708"/>
    <lineage>
        <taxon>Eukaryota</taxon>
        <taxon>Viridiplantae</taxon>
        <taxon>Streptophyta</taxon>
        <taxon>Embryophyta</taxon>
        <taxon>Tracheophyta</taxon>
        <taxon>Spermatophyta</taxon>
        <taxon>Magnoliopsida</taxon>
        <taxon>Liliopsida</taxon>
        <taxon>Poales</taxon>
        <taxon>Poaceae</taxon>
        <taxon>PACMAD clade</taxon>
        <taxon>Arundinoideae</taxon>
        <taxon>Arundineae</taxon>
        <taxon>Arundo</taxon>
    </lineage>
</organism>
<name>A0A0A9BIA4_ARUDO</name>
<reference evidence="1" key="1">
    <citation type="submission" date="2014-09" db="EMBL/GenBank/DDBJ databases">
        <authorList>
            <person name="Magalhaes I.L.F."/>
            <person name="Oliveira U."/>
            <person name="Santos F.R."/>
            <person name="Vidigal T.H.D.A."/>
            <person name="Brescovit A.D."/>
            <person name="Santos A.J."/>
        </authorList>
    </citation>
    <scope>NUCLEOTIDE SEQUENCE</scope>
    <source>
        <tissue evidence="1">Shoot tissue taken approximately 20 cm above the soil surface</tissue>
    </source>
</reference>
<accession>A0A0A9BIA4</accession>
<proteinExistence type="predicted"/>
<dbReference type="EMBL" id="GBRH01234819">
    <property type="protein sequence ID" value="JAD63076.1"/>
    <property type="molecule type" value="Transcribed_RNA"/>
</dbReference>
<sequence>MPSRHKVLLRGLN</sequence>
<evidence type="ECO:0000313" key="1">
    <source>
        <dbReference type="EMBL" id="JAD63076.1"/>
    </source>
</evidence>